<gene>
    <name evidence="1" type="ORF">SAMN02745704_02349</name>
</gene>
<sequence>MYARAMRKMNTKATERSLRILRPIGRGMLLSLLLSLAWAASGFGRDQAPTGGVADQIRMVVPEDVLKDYQRFLQGRNPLEIKRFSGPHSRRDVVEVVLTQQALALGGLHATVQFVAVPTYARLLAELERGDVLLSGNTVWRTDLEQNNTTMLASDPLIPEGRFEAGLYVDSKNILALEARTTSDLRQLRGVSSRDWTPDWAAMTALCHDVLDVNDWEDMLRVLDRGRADVTLAPFPATTDLSLTIGELRLVPIPGIKTTLPGSRHLPVSAVHERGQEALHALNRGIRLLRDQGTLERAYQESGFYNAAVRHWQIVP</sequence>
<dbReference type="RefSeq" id="WP_078717896.1">
    <property type="nucleotide sequence ID" value="NZ_FUYC01000014.1"/>
</dbReference>
<evidence type="ECO:0000313" key="1">
    <source>
        <dbReference type="EMBL" id="SKA91520.1"/>
    </source>
</evidence>
<dbReference type="SUPFAM" id="SSF53850">
    <property type="entry name" value="Periplasmic binding protein-like II"/>
    <property type="match status" value="1"/>
</dbReference>
<accession>A0A1T4XPM8</accession>
<reference evidence="1 2" key="1">
    <citation type="submission" date="2017-02" db="EMBL/GenBank/DDBJ databases">
        <authorList>
            <person name="Peterson S.W."/>
        </authorList>
    </citation>
    <scope>NUCLEOTIDE SEQUENCE [LARGE SCALE GENOMIC DNA]</scope>
    <source>
        <strain evidence="1 2">DSM 16080</strain>
    </source>
</reference>
<dbReference type="AlphaFoldDB" id="A0A1T4XPM8"/>
<proteinExistence type="predicted"/>
<organism evidence="1 2">
    <name type="scientific">Paucidesulfovibrio gracilis DSM 16080</name>
    <dbReference type="NCBI Taxonomy" id="1121449"/>
    <lineage>
        <taxon>Bacteria</taxon>
        <taxon>Pseudomonadati</taxon>
        <taxon>Thermodesulfobacteriota</taxon>
        <taxon>Desulfovibrionia</taxon>
        <taxon>Desulfovibrionales</taxon>
        <taxon>Desulfovibrionaceae</taxon>
        <taxon>Paucidesulfovibrio</taxon>
    </lineage>
</organism>
<dbReference type="EMBL" id="FUYC01000014">
    <property type="protein sequence ID" value="SKA91520.1"/>
    <property type="molecule type" value="Genomic_DNA"/>
</dbReference>
<dbReference type="Proteomes" id="UP000190027">
    <property type="component" value="Unassembled WGS sequence"/>
</dbReference>
<protein>
    <submittedName>
        <fullName evidence="1">ABC-type amino acid transport substrate-binding protein</fullName>
    </submittedName>
</protein>
<keyword evidence="2" id="KW-1185">Reference proteome</keyword>
<evidence type="ECO:0000313" key="2">
    <source>
        <dbReference type="Proteomes" id="UP000190027"/>
    </source>
</evidence>
<dbReference type="STRING" id="1121449.SAMN02745704_02349"/>
<name>A0A1T4XPM8_9BACT</name>
<dbReference type="OrthoDB" id="5452199at2"/>